<keyword evidence="2" id="KW-1185">Reference proteome</keyword>
<reference evidence="1" key="1">
    <citation type="submission" date="2021-05" db="EMBL/GenBank/DDBJ databases">
        <authorList>
            <person name="Pan Q."/>
            <person name="Jouanno E."/>
            <person name="Zahm M."/>
            <person name="Klopp C."/>
            <person name="Cabau C."/>
            <person name="Louis A."/>
            <person name="Berthelot C."/>
            <person name="Parey E."/>
            <person name="Roest Crollius H."/>
            <person name="Montfort J."/>
            <person name="Robinson-Rechavi M."/>
            <person name="Bouchez O."/>
            <person name="Lampietro C."/>
            <person name="Lopez Roques C."/>
            <person name="Donnadieu C."/>
            <person name="Postlethwait J."/>
            <person name="Bobe J."/>
            <person name="Dillon D."/>
            <person name="Chandos A."/>
            <person name="von Hippel F."/>
            <person name="Guiguen Y."/>
        </authorList>
    </citation>
    <scope>NUCLEOTIDE SEQUENCE</scope>
    <source>
        <strain evidence="1">YG-Jan2019</strain>
    </source>
</reference>
<evidence type="ECO:0000313" key="1">
    <source>
        <dbReference type="EMBL" id="KAJ8009341.1"/>
    </source>
</evidence>
<protein>
    <submittedName>
        <fullName evidence="1">Uncharacterized protein</fullName>
    </submittedName>
</protein>
<dbReference type="Proteomes" id="UP001157502">
    <property type="component" value="Chromosome 7"/>
</dbReference>
<dbReference type="EMBL" id="CM055734">
    <property type="protein sequence ID" value="KAJ8009341.1"/>
    <property type="molecule type" value="Genomic_DNA"/>
</dbReference>
<name>A0ACC2H043_DALPE</name>
<accession>A0ACC2H043</accession>
<evidence type="ECO:0000313" key="2">
    <source>
        <dbReference type="Proteomes" id="UP001157502"/>
    </source>
</evidence>
<proteinExistence type="predicted"/>
<gene>
    <name evidence="1" type="ORF">DPEC_G00087880</name>
</gene>
<sequence>MGEGLNHLCPVSLRITLLEDAGIARKRLYLVPPPSHPQGMRTVFGEDNAQLSQLHAQLSMDWADALDKFKVAFRKPGSIQVSRHRLASSSADQSLPGK</sequence>
<comment type="caution">
    <text evidence="1">The sequence shown here is derived from an EMBL/GenBank/DDBJ whole genome shotgun (WGS) entry which is preliminary data.</text>
</comment>
<organism evidence="1 2">
    <name type="scientific">Dallia pectoralis</name>
    <name type="common">Alaska blackfish</name>
    <dbReference type="NCBI Taxonomy" id="75939"/>
    <lineage>
        <taxon>Eukaryota</taxon>
        <taxon>Metazoa</taxon>
        <taxon>Chordata</taxon>
        <taxon>Craniata</taxon>
        <taxon>Vertebrata</taxon>
        <taxon>Euteleostomi</taxon>
        <taxon>Actinopterygii</taxon>
        <taxon>Neopterygii</taxon>
        <taxon>Teleostei</taxon>
        <taxon>Protacanthopterygii</taxon>
        <taxon>Esociformes</taxon>
        <taxon>Umbridae</taxon>
        <taxon>Dallia</taxon>
    </lineage>
</organism>